<gene>
    <name evidence="11" type="ORF">RFI_31293</name>
</gene>
<keyword evidence="4" id="KW-0963">Cytoplasm</keyword>
<evidence type="ECO:0000256" key="4">
    <source>
        <dbReference type="ARBA" id="ARBA00022490"/>
    </source>
</evidence>
<evidence type="ECO:0000313" key="11">
    <source>
        <dbReference type="EMBL" id="ETO06103.1"/>
    </source>
</evidence>
<protein>
    <recommendedName>
        <fullName evidence="10">SDE2-like domain-containing protein</fullName>
    </recommendedName>
</protein>
<feature type="domain" description="SDE2-like" evidence="10">
    <location>
        <begin position="44"/>
        <end position="113"/>
    </location>
</feature>
<keyword evidence="8" id="KW-0131">Cell cycle</keyword>
<dbReference type="GO" id="GO:0005634">
    <property type="term" value="C:nucleus"/>
    <property type="evidence" value="ECO:0007669"/>
    <property type="project" value="UniProtKB-SubCell"/>
</dbReference>
<dbReference type="Pfam" id="PF22782">
    <property type="entry name" value="SDE2"/>
    <property type="match status" value="1"/>
</dbReference>
<dbReference type="AlphaFoldDB" id="X6LVY3"/>
<comment type="subcellular location">
    <subcellularLocation>
        <location evidence="2">Cytoplasm</location>
    </subcellularLocation>
    <subcellularLocation>
        <location evidence="1">Nucleus</location>
    </subcellularLocation>
</comment>
<feature type="region of interest" description="Disordered" evidence="9">
    <location>
        <begin position="141"/>
        <end position="162"/>
    </location>
</feature>
<dbReference type="EMBL" id="ASPP01027491">
    <property type="protein sequence ID" value="ETO06103.1"/>
    <property type="molecule type" value="Genomic_DNA"/>
</dbReference>
<dbReference type="PANTHER" id="PTHR12786:SF1">
    <property type="entry name" value="SPLICING REGULATOR SDE2"/>
    <property type="match status" value="1"/>
</dbReference>
<evidence type="ECO:0000256" key="1">
    <source>
        <dbReference type="ARBA" id="ARBA00004123"/>
    </source>
</evidence>
<keyword evidence="12" id="KW-1185">Reference proteome</keyword>
<evidence type="ECO:0000256" key="3">
    <source>
        <dbReference type="ARBA" id="ARBA00008726"/>
    </source>
</evidence>
<evidence type="ECO:0000256" key="2">
    <source>
        <dbReference type="ARBA" id="ARBA00004496"/>
    </source>
</evidence>
<keyword evidence="5" id="KW-0507">mRNA processing</keyword>
<dbReference type="PANTHER" id="PTHR12786">
    <property type="entry name" value="SPLICING FACTOR SF3A-RELATED"/>
    <property type="match status" value="1"/>
</dbReference>
<keyword evidence="6" id="KW-0508">mRNA splicing</keyword>
<evidence type="ECO:0000256" key="8">
    <source>
        <dbReference type="ARBA" id="ARBA00023306"/>
    </source>
</evidence>
<reference evidence="11 12" key="1">
    <citation type="journal article" date="2013" name="Curr. Biol.">
        <title>The Genome of the Foraminiferan Reticulomyxa filosa.</title>
        <authorList>
            <person name="Glockner G."/>
            <person name="Hulsmann N."/>
            <person name="Schleicher M."/>
            <person name="Noegel A.A."/>
            <person name="Eichinger L."/>
            <person name="Gallinger C."/>
            <person name="Pawlowski J."/>
            <person name="Sierra R."/>
            <person name="Euteneuer U."/>
            <person name="Pillet L."/>
            <person name="Moustafa A."/>
            <person name="Platzer M."/>
            <person name="Groth M."/>
            <person name="Szafranski K."/>
            <person name="Schliwa M."/>
        </authorList>
    </citation>
    <scope>NUCLEOTIDE SEQUENCE [LARGE SCALE GENOMIC DNA]</scope>
</reference>
<evidence type="ECO:0000256" key="7">
    <source>
        <dbReference type="ARBA" id="ARBA00023242"/>
    </source>
</evidence>
<evidence type="ECO:0000256" key="9">
    <source>
        <dbReference type="SAM" id="MobiDB-lite"/>
    </source>
</evidence>
<dbReference type="OrthoDB" id="547031at2759"/>
<dbReference type="InterPro" id="IPR051421">
    <property type="entry name" value="RNA_Proc_DNA_Dmg_Regulator"/>
</dbReference>
<comment type="similarity">
    <text evidence="3">Belongs to the SDE2 family.</text>
</comment>
<accession>X6LVY3</accession>
<keyword evidence="7" id="KW-0539">Nucleus</keyword>
<dbReference type="GO" id="GO:0006397">
    <property type="term" value="P:mRNA processing"/>
    <property type="evidence" value="ECO:0007669"/>
    <property type="project" value="UniProtKB-KW"/>
</dbReference>
<dbReference type="GO" id="GO:0008380">
    <property type="term" value="P:RNA splicing"/>
    <property type="evidence" value="ECO:0007669"/>
    <property type="project" value="UniProtKB-KW"/>
</dbReference>
<evidence type="ECO:0000259" key="10">
    <source>
        <dbReference type="Pfam" id="PF22782"/>
    </source>
</evidence>
<evidence type="ECO:0000256" key="5">
    <source>
        <dbReference type="ARBA" id="ARBA00022664"/>
    </source>
</evidence>
<name>X6LVY3_RETFI</name>
<dbReference type="Proteomes" id="UP000023152">
    <property type="component" value="Unassembled WGS sequence"/>
</dbReference>
<feature type="non-terminal residue" evidence="11">
    <location>
        <position position="162"/>
    </location>
</feature>
<evidence type="ECO:0000313" key="12">
    <source>
        <dbReference type="Proteomes" id="UP000023152"/>
    </source>
</evidence>
<dbReference type="InterPro" id="IPR053822">
    <property type="entry name" value="SDE2-like_dom"/>
</dbReference>
<proteinExistence type="inferred from homology"/>
<sequence>MPNESAHVSLSWQGHILEPSNMALVLNDMNNNYSEIQVNLHLKGGKGGFGSLLRAAGKMTKTTNKSAMRDLSGRRVRYNRQEQELGTWLEEQKTNQNANDHNKKKRELQKDFAHIKQYGQPRETRMCHKGVHCPYQWKCKFRHPGDDEREHANKKQDAARAK</sequence>
<organism evidence="11 12">
    <name type="scientific">Reticulomyxa filosa</name>
    <dbReference type="NCBI Taxonomy" id="46433"/>
    <lineage>
        <taxon>Eukaryota</taxon>
        <taxon>Sar</taxon>
        <taxon>Rhizaria</taxon>
        <taxon>Retaria</taxon>
        <taxon>Foraminifera</taxon>
        <taxon>Monothalamids</taxon>
        <taxon>Reticulomyxidae</taxon>
        <taxon>Reticulomyxa</taxon>
    </lineage>
</organism>
<evidence type="ECO:0000256" key="6">
    <source>
        <dbReference type="ARBA" id="ARBA00023187"/>
    </source>
</evidence>
<feature type="compositionally biased region" description="Basic and acidic residues" evidence="9">
    <location>
        <begin position="143"/>
        <end position="162"/>
    </location>
</feature>
<comment type="caution">
    <text evidence="11">The sequence shown here is derived from an EMBL/GenBank/DDBJ whole genome shotgun (WGS) entry which is preliminary data.</text>
</comment>
<dbReference type="GO" id="GO:0005737">
    <property type="term" value="C:cytoplasm"/>
    <property type="evidence" value="ECO:0007669"/>
    <property type="project" value="UniProtKB-SubCell"/>
</dbReference>